<evidence type="ECO:0000256" key="5">
    <source>
        <dbReference type="ARBA" id="ARBA00023163"/>
    </source>
</evidence>
<dbReference type="Pfam" id="PF04542">
    <property type="entry name" value="Sigma70_r2"/>
    <property type="match status" value="1"/>
</dbReference>
<evidence type="ECO:0000256" key="1">
    <source>
        <dbReference type="ARBA" id="ARBA00022490"/>
    </source>
</evidence>
<feature type="region of interest" description="Sigma-70 factor domain-4" evidence="6">
    <location>
        <begin position="760"/>
        <end position="813"/>
    </location>
</feature>
<dbReference type="PANTHER" id="PTHR30603:SF60">
    <property type="entry name" value="RNA POLYMERASE SIGMA FACTOR RPOD"/>
    <property type="match status" value="1"/>
</dbReference>
<organism evidence="11 12">
    <name type="scientific">Cupriavidus basilensis</name>
    <dbReference type="NCBI Taxonomy" id="68895"/>
    <lineage>
        <taxon>Bacteria</taxon>
        <taxon>Pseudomonadati</taxon>
        <taxon>Pseudomonadota</taxon>
        <taxon>Betaproteobacteria</taxon>
        <taxon>Burkholderiales</taxon>
        <taxon>Burkholderiaceae</taxon>
        <taxon>Cupriavidus</taxon>
    </lineage>
</organism>
<dbReference type="SUPFAM" id="SSF88659">
    <property type="entry name" value="Sigma3 and sigma4 domains of RNA polymerase sigma factors"/>
    <property type="match status" value="2"/>
</dbReference>
<dbReference type="FunFam" id="1.10.10.10:FF:000002">
    <property type="entry name" value="RNA polymerase sigma factor SigA"/>
    <property type="match status" value="1"/>
</dbReference>
<dbReference type="InterPro" id="IPR000943">
    <property type="entry name" value="RNA_pol_sigma70"/>
</dbReference>
<evidence type="ECO:0000259" key="10">
    <source>
        <dbReference type="PROSITE" id="PS00716"/>
    </source>
</evidence>
<evidence type="ECO:0000256" key="6">
    <source>
        <dbReference type="HAMAP-Rule" id="MF_00963"/>
    </source>
</evidence>
<dbReference type="GO" id="GO:0006352">
    <property type="term" value="P:DNA-templated transcription initiation"/>
    <property type="evidence" value="ECO:0007669"/>
    <property type="project" value="UniProtKB-UniRule"/>
</dbReference>
<keyword evidence="7" id="KW-0175">Coiled coil</keyword>
<dbReference type="InterPro" id="IPR007127">
    <property type="entry name" value="RNA_pol_sigma_70_r1_1"/>
</dbReference>
<comment type="function">
    <text evidence="6">Sigma factors are initiation factors that promote the attachment of RNA polymerase to specific initiation sites and are then released. This sigma factor is the primary sigma factor during exponential growth.</text>
</comment>
<keyword evidence="4 6" id="KW-0238">DNA-binding</keyword>
<evidence type="ECO:0000256" key="3">
    <source>
        <dbReference type="ARBA" id="ARBA00023082"/>
    </source>
</evidence>
<dbReference type="Gene3D" id="1.10.10.10">
    <property type="entry name" value="Winged helix-like DNA-binding domain superfamily/Winged helix DNA-binding domain"/>
    <property type="match status" value="2"/>
</dbReference>
<gene>
    <name evidence="6" type="primary">rpoD</name>
    <name evidence="11" type="ORF">RR42_m3043</name>
</gene>
<dbReference type="InterPro" id="IPR012760">
    <property type="entry name" value="RNA_pol_sigma_RpoD_C"/>
</dbReference>
<proteinExistence type="inferred from homology"/>
<feature type="region of interest" description="Disordered" evidence="8">
    <location>
        <begin position="1"/>
        <end position="186"/>
    </location>
</feature>
<accession>A0A0C4YBV8</accession>
<feature type="compositionally biased region" description="Acidic residues" evidence="8">
    <location>
        <begin position="393"/>
        <end position="413"/>
    </location>
</feature>
<feature type="DNA-binding region" description="H-T-H motif" evidence="6">
    <location>
        <begin position="786"/>
        <end position="805"/>
    </location>
</feature>
<dbReference type="PRINTS" id="PR00046">
    <property type="entry name" value="SIGMA70FCT"/>
</dbReference>
<protein>
    <recommendedName>
        <fullName evidence="6">RNA polymerase sigma factor RpoD</fullName>
    </recommendedName>
    <alternativeName>
        <fullName evidence="6">Sigma-70</fullName>
    </alternativeName>
</protein>
<dbReference type="PROSITE" id="PS00715">
    <property type="entry name" value="SIGMA70_1"/>
    <property type="match status" value="1"/>
</dbReference>
<dbReference type="GO" id="GO:0005737">
    <property type="term" value="C:cytoplasm"/>
    <property type="evidence" value="ECO:0007669"/>
    <property type="project" value="UniProtKB-SubCell"/>
</dbReference>
<keyword evidence="5 6" id="KW-0804">Transcription</keyword>
<feature type="compositionally biased region" description="Polar residues" evidence="8">
    <location>
        <begin position="45"/>
        <end position="64"/>
    </location>
</feature>
<feature type="compositionally biased region" description="Low complexity" evidence="8">
    <location>
        <begin position="1"/>
        <end position="37"/>
    </location>
</feature>
<dbReference type="Pfam" id="PF04546">
    <property type="entry name" value="Sigma70_ner"/>
    <property type="match status" value="1"/>
</dbReference>
<dbReference type="Pfam" id="PF04545">
    <property type="entry name" value="Sigma70_r4"/>
    <property type="match status" value="1"/>
</dbReference>
<name>A0A0C4YBV8_9BURK</name>
<dbReference type="Proteomes" id="UP000031843">
    <property type="component" value="Chromosome main"/>
</dbReference>
<dbReference type="InterPro" id="IPR009042">
    <property type="entry name" value="RNA_pol_sigma70_r1_2"/>
</dbReference>
<dbReference type="FunFam" id="1.10.601.10:FF:000002">
    <property type="entry name" value="RNA polymerase sigma factor RpoD"/>
    <property type="match status" value="1"/>
</dbReference>
<evidence type="ECO:0000313" key="12">
    <source>
        <dbReference type="Proteomes" id="UP000031843"/>
    </source>
</evidence>
<dbReference type="GO" id="GO:0016987">
    <property type="term" value="F:sigma factor activity"/>
    <property type="evidence" value="ECO:0007669"/>
    <property type="project" value="UniProtKB-UniRule"/>
</dbReference>
<comment type="subunit">
    <text evidence="6">Interacts transiently with the RNA polymerase catalytic core.</text>
</comment>
<dbReference type="PANTHER" id="PTHR30603">
    <property type="entry name" value="RNA POLYMERASE SIGMA FACTOR RPO"/>
    <property type="match status" value="1"/>
</dbReference>
<dbReference type="CDD" id="cd06171">
    <property type="entry name" value="Sigma70_r4"/>
    <property type="match status" value="1"/>
</dbReference>
<keyword evidence="3 6" id="KW-0731">Sigma factor</keyword>
<feature type="compositionally biased region" description="Low complexity" evidence="8">
    <location>
        <begin position="104"/>
        <end position="129"/>
    </location>
</feature>
<dbReference type="InterPro" id="IPR013325">
    <property type="entry name" value="RNA_pol_sigma_r2"/>
</dbReference>
<dbReference type="NCBIfam" id="NF004208">
    <property type="entry name" value="PRK05658.1"/>
    <property type="match status" value="1"/>
</dbReference>
<evidence type="ECO:0000313" key="11">
    <source>
        <dbReference type="EMBL" id="AJG20413.1"/>
    </source>
</evidence>
<keyword evidence="2 6" id="KW-0805">Transcription regulation</keyword>
<evidence type="ECO:0000256" key="8">
    <source>
        <dbReference type="SAM" id="MobiDB-lite"/>
    </source>
</evidence>
<feature type="domain" description="RNA polymerase sigma-70" evidence="10">
    <location>
        <begin position="785"/>
        <end position="811"/>
    </location>
</feature>
<comment type="subcellular location">
    <subcellularLocation>
        <location evidence="6">Cytoplasm</location>
    </subcellularLocation>
</comment>
<feature type="compositionally biased region" description="Low complexity" evidence="8">
    <location>
        <begin position="164"/>
        <end position="173"/>
    </location>
</feature>
<dbReference type="InterPro" id="IPR042189">
    <property type="entry name" value="RNA_pol_sigma_70_r1_1_sf"/>
</dbReference>
<dbReference type="EMBL" id="CP010536">
    <property type="protein sequence ID" value="AJG20413.1"/>
    <property type="molecule type" value="Genomic_DNA"/>
</dbReference>
<dbReference type="InterPro" id="IPR007624">
    <property type="entry name" value="RNA_pol_sigma70_r3"/>
</dbReference>
<dbReference type="Pfam" id="PF04539">
    <property type="entry name" value="Sigma70_r3"/>
    <property type="match status" value="1"/>
</dbReference>
<dbReference type="Gene3D" id="1.10.220.120">
    <property type="entry name" value="Sigma-70 factor, region 1.1"/>
    <property type="match status" value="1"/>
</dbReference>
<dbReference type="SUPFAM" id="SSF88946">
    <property type="entry name" value="Sigma2 domain of RNA polymerase sigma factors"/>
    <property type="match status" value="1"/>
</dbReference>
<sequence length="827" mass="91170">MKTTAAAKTAASVKAPAQPVPAKTALSAKAPAASTSTGIHLSENLKPSTSAHESGDSANTSGKNAASVPVKGKSITVAKQQNTEVESKKAAATSAKTGDAKPGAAEPEATPNATTSAPVASERPAAPAVKPEPKKRGRKPKAGAQRDDSTPDDVTEELYEDEIPAAATPTAAPKSDKQKARDRKAKEKALLKEFASTQQGTEEELEVRRQKLKALIKLGKSRGYLTYAEINDHLPDDMVDSETIDTLVATLNDIGIAVYEQAPDAETLLLNDNAPSATSEEEAEEEAEAALSTVDSEFGRTTDPVRMYMREMGTVELLTREGEIEIAKRIEAGLKDMVMAISACPVTISEILALAERVASDEIKIDEFVDGLIDPNAADVPVAPPAPAVVAAAEEDELESDGEESDEDEDEDAGGLAASARQLEELKLAALEKFRVIAEQFDKMRRSFEKEGYKSKSYVKAQEAILNELMSIRFTARNVERLCDTLRGQVDEVRKLERSILKIVVDKCGMPRADFVARFPGNETNLEWIDTIIKDGKPYSTIVERNVPAVRELQQKLIDLQMRVVLPLKELKEVNRKMSEGEKRAREAKREMTEANLRLVISIAKKYTNRGLQFLDLIQEGNIGLMKAVDKFEYRRGYKFSTYATWWIRQAITRSIADQARTIRIPVHMIETINKMNRISRQILQETGNEPDPATLAEKMEMPEDKIRKIMKIAKEPISMETPIGDDDDSHLGDFIEDTNTLAPAEAALHGSMRDVVKDVLDSLTPREAKVLRMRFGIEMSTDHTLEEVGKQFDVTRERIRQIEAKALRKLRHPSRSDKLKSFLEGS</sequence>
<evidence type="ECO:0000259" key="9">
    <source>
        <dbReference type="PROSITE" id="PS00715"/>
    </source>
</evidence>
<feature type="compositionally biased region" description="Acidic residues" evidence="8">
    <location>
        <begin position="150"/>
        <end position="163"/>
    </location>
</feature>
<reference evidence="11 12" key="1">
    <citation type="journal article" date="2015" name="Genome Announc.">
        <title>Complete Genome Sequence of Cupriavidus basilensis 4G11, Isolated from the Oak Ridge Field Research Center Site.</title>
        <authorList>
            <person name="Ray J."/>
            <person name="Waters R.J."/>
            <person name="Skerker J.M."/>
            <person name="Kuehl J.V."/>
            <person name="Price M.N."/>
            <person name="Huang J."/>
            <person name="Chakraborty R."/>
            <person name="Arkin A.P."/>
            <person name="Deutschbauer A."/>
        </authorList>
    </citation>
    <scope>NUCLEOTIDE SEQUENCE [LARGE SCALE GENOMIC DNA]</scope>
    <source>
        <strain evidence="11">4G11</strain>
    </source>
</reference>
<dbReference type="KEGG" id="cbw:RR42_m3043"/>
<dbReference type="InterPro" id="IPR050239">
    <property type="entry name" value="Sigma-70_RNA_pol_init_factors"/>
</dbReference>
<feature type="compositionally biased region" description="Basic and acidic residues" evidence="8">
    <location>
        <begin position="174"/>
        <end position="186"/>
    </location>
</feature>
<dbReference type="InterPro" id="IPR007630">
    <property type="entry name" value="RNA_pol_sigma70_r4"/>
</dbReference>
<dbReference type="PROSITE" id="PS00716">
    <property type="entry name" value="SIGMA70_2"/>
    <property type="match status" value="1"/>
</dbReference>
<dbReference type="Pfam" id="PF00140">
    <property type="entry name" value="Sigma70_r1_2"/>
    <property type="match status" value="1"/>
</dbReference>
<dbReference type="InterPro" id="IPR007631">
    <property type="entry name" value="RNA_pol_sigma_70_non-ess"/>
</dbReference>
<evidence type="ECO:0000256" key="7">
    <source>
        <dbReference type="SAM" id="Coils"/>
    </source>
</evidence>
<dbReference type="STRING" id="68895.RR42_m3043"/>
<feature type="domain" description="RNA polymerase sigma-70" evidence="9">
    <location>
        <begin position="616"/>
        <end position="629"/>
    </location>
</feature>
<feature type="region of interest" description="Sigma-70 factor domain-3" evidence="6">
    <location>
        <begin position="671"/>
        <end position="747"/>
    </location>
</feature>
<evidence type="ECO:0000256" key="2">
    <source>
        <dbReference type="ARBA" id="ARBA00023015"/>
    </source>
</evidence>
<dbReference type="GO" id="GO:0003677">
    <property type="term" value="F:DNA binding"/>
    <property type="evidence" value="ECO:0007669"/>
    <property type="project" value="UniProtKB-UniRule"/>
</dbReference>
<dbReference type="Pfam" id="PF03979">
    <property type="entry name" value="Sigma70_r1_1"/>
    <property type="match status" value="1"/>
</dbReference>
<feature type="region of interest" description="Sigma-70 factor domain-2" evidence="6">
    <location>
        <begin position="592"/>
        <end position="662"/>
    </location>
</feature>
<feature type="coiled-coil region" evidence="7">
    <location>
        <begin position="571"/>
        <end position="598"/>
    </location>
</feature>
<dbReference type="InterPro" id="IPR036388">
    <property type="entry name" value="WH-like_DNA-bd_sf"/>
</dbReference>
<dbReference type="InterPro" id="IPR014284">
    <property type="entry name" value="RNA_pol_sigma-70_dom"/>
</dbReference>
<dbReference type="InterPro" id="IPR007627">
    <property type="entry name" value="RNA_pol_sigma70_r2"/>
</dbReference>
<dbReference type="HAMAP" id="MF_00963">
    <property type="entry name" value="Sigma70_RpoD_SigA"/>
    <property type="match status" value="1"/>
</dbReference>
<dbReference type="NCBIfam" id="TIGR02393">
    <property type="entry name" value="RpoD_Cterm"/>
    <property type="match status" value="1"/>
</dbReference>
<comment type="similarity">
    <text evidence="6">Belongs to the sigma-70 factor family. RpoD/SigA subfamily.</text>
</comment>
<keyword evidence="12" id="KW-1185">Reference proteome</keyword>
<dbReference type="Gene3D" id="1.10.601.10">
    <property type="entry name" value="RNA Polymerase Primary Sigma Factor"/>
    <property type="match status" value="1"/>
</dbReference>
<dbReference type="NCBIfam" id="TIGR02937">
    <property type="entry name" value="sigma70-ECF"/>
    <property type="match status" value="1"/>
</dbReference>
<dbReference type="FunFam" id="1.10.10.10:FF:000004">
    <property type="entry name" value="RNA polymerase sigma factor SigA"/>
    <property type="match status" value="1"/>
</dbReference>
<feature type="short sequence motif" description="Interaction with polymerase core subunit RpoC" evidence="6">
    <location>
        <begin position="616"/>
        <end position="619"/>
    </location>
</feature>
<dbReference type="InterPro" id="IPR028630">
    <property type="entry name" value="Sigma70_RpoD"/>
</dbReference>
<keyword evidence="1 6" id="KW-0963">Cytoplasm</keyword>
<evidence type="ECO:0000256" key="4">
    <source>
        <dbReference type="ARBA" id="ARBA00023125"/>
    </source>
</evidence>
<dbReference type="InterPro" id="IPR013324">
    <property type="entry name" value="RNA_pol_sigma_r3/r4-like"/>
</dbReference>
<dbReference type="AlphaFoldDB" id="A0A0C4YBV8"/>
<feature type="region of interest" description="Disordered" evidence="8">
    <location>
        <begin position="392"/>
        <end position="415"/>
    </location>
</feature>